<protein>
    <submittedName>
        <fullName evidence="2">Uncharacterized protein</fullName>
    </submittedName>
</protein>
<evidence type="ECO:0000313" key="3">
    <source>
        <dbReference type="Proteomes" id="UP000225889"/>
    </source>
</evidence>
<reference evidence="2 3" key="2">
    <citation type="submission" date="2017-10" db="EMBL/GenBank/DDBJ databases">
        <authorList>
            <person name="Banno H."/>
            <person name="Chua N.-H."/>
        </authorList>
    </citation>
    <scope>NUCLEOTIDE SEQUENCE [LARGE SCALE GENOMIC DNA]</scope>
    <source>
        <strain evidence="2 3">JK626</strain>
    </source>
</reference>
<feature type="compositionally biased region" description="Basic residues" evidence="1">
    <location>
        <begin position="82"/>
        <end position="92"/>
    </location>
</feature>
<dbReference type="RefSeq" id="WP_099391322.1">
    <property type="nucleotide sequence ID" value="NZ_PDYF01000008.1"/>
</dbReference>
<evidence type="ECO:0000313" key="2">
    <source>
        <dbReference type="EMBL" id="PHU35496.1"/>
    </source>
</evidence>
<feature type="compositionally biased region" description="Basic and acidic residues" evidence="1">
    <location>
        <begin position="98"/>
        <end position="121"/>
    </location>
</feature>
<sequence length="447" mass="51417">MSDNFYLKDDEREIAEPIQLNEQESDIEVKKIEAPQAEGPVRRSDGLLIHENDGSGETVKLDEFAFVGGLVTGDEEPDDKGKKKKFKKKKKSVNPAADGRRFKKKEEKIESRQQRKQEKEIRKAKKINEKLHRKEVEKLNRRLRPVSRKTFNSLGIVAFDTKAGTIRKNENHWIKTYKLEGLNPDNRNEFIDELTRFLSIRARITTNLTMAGSGKLVRTDFITFFVDGEDYESVKNQLGVEVKTLNSISNEVNIVPVSLNAFMNQVRRNFLYEGAEVDFENLTKKKTDWKMDAFGDIVVKDDYFTSNEKMGACLQVIQFPSEINEELLSELLKINKPIMMVTDIQPIDDETNDDYKRVIERRYNTEIEAFENCFINVGFTVVVITENAELNNKVIDAVQGLFCDRNMVISPVYGNTADVLESSFSYGIRDYHSMRNIPVGQVKKLVL</sequence>
<evidence type="ECO:0000256" key="1">
    <source>
        <dbReference type="SAM" id="MobiDB-lite"/>
    </source>
</evidence>
<feature type="region of interest" description="Disordered" evidence="1">
    <location>
        <begin position="33"/>
        <end position="54"/>
    </location>
</feature>
<name>A0A2G3DWT8_9FIRM</name>
<gene>
    <name evidence="2" type="ORF">CSX01_02540</name>
</gene>
<organism evidence="2 3">
    <name type="scientific">Pseudobutyrivibrio ruminis</name>
    <dbReference type="NCBI Taxonomy" id="46206"/>
    <lineage>
        <taxon>Bacteria</taxon>
        <taxon>Bacillati</taxon>
        <taxon>Bacillota</taxon>
        <taxon>Clostridia</taxon>
        <taxon>Lachnospirales</taxon>
        <taxon>Lachnospiraceae</taxon>
        <taxon>Pseudobutyrivibrio</taxon>
    </lineage>
</organism>
<dbReference type="Proteomes" id="UP000225889">
    <property type="component" value="Unassembled WGS sequence"/>
</dbReference>
<dbReference type="EMBL" id="PDYF01000008">
    <property type="protein sequence ID" value="PHU35496.1"/>
    <property type="molecule type" value="Genomic_DNA"/>
</dbReference>
<comment type="caution">
    <text evidence="2">The sequence shown here is derived from an EMBL/GenBank/DDBJ whole genome shotgun (WGS) entry which is preliminary data.</text>
</comment>
<feature type="region of interest" description="Disordered" evidence="1">
    <location>
        <begin position="71"/>
        <end position="121"/>
    </location>
</feature>
<proteinExistence type="predicted"/>
<feature type="compositionally biased region" description="Basic and acidic residues" evidence="1">
    <location>
        <begin position="40"/>
        <end position="54"/>
    </location>
</feature>
<dbReference type="AlphaFoldDB" id="A0A2G3DWT8"/>
<reference evidence="2 3" key="1">
    <citation type="submission" date="2017-10" db="EMBL/GenBank/DDBJ databases">
        <title>Resolving the taxonomy of Roseburia spp., Eubacterium rectale and Agathobacter spp. through phylogenomic analysis.</title>
        <authorList>
            <person name="Sheridan P.O."/>
            <person name="Walker A.W."/>
            <person name="Duncan S.H."/>
            <person name="Scott K.P."/>
            <person name="Toole P.W.O."/>
            <person name="Luis P."/>
            <person name="Flint H.J."/>
        </authorList>
    </citation>
    <scope>NUCLEOTIDE SEQUENCE [LARGE SCALE GENOMIC DNA]</scope>
    <source>
        <strain evidence="2 3">JK626</strain>
    </source>
</reference>
<accession>A0A2G3DWT8</accession>